<dbReference type="Proteomes" id="UP001176940">
    <property type="component" value="Unassembled WGS sequence"/>
</dbReference>
<evidence type="ECO:0000256" key="1">
    <source>
        <dbReference type="ARBA" id="ARBA00004245"/>
    </source>
</evidence>
<dbReference type="Gene3D" id="1.20.120.720">
    <property type="entry name" value="Myosin VI head, motor domain, U50 subdomain"/>
    <property type="match status" value="1"/>
</dbReference>
<keyword evidence="3" id="KW-0963">Cytoplasm</keyword>
<evidence type="ECO:0000256" key="7">
    <source>
        <dbReference type="PROSITE-ProRule" id="PRU00782"/>
    </source>
</evidence>
<dbReference type="Pfam" id="PF00063">
    <property type="entry name" value="Myosin_head"/>
    <property type="match status" value="1"/>
</dbReference>
<evidence type="ECO:0000313" key="10">
    <source>
        <dbReference type="Proteomes" id="UP001176940"/>
    </source>
</evidence>
<dbReference type="InterPro" id="IPR052409">
    <property type="entry name" value="Myosin-III_kinase_activity"/>
</dbReference>
<evidence type="ECO:0000256" key="3">
    <source>
        <dbReference type="ARBA" id="ARBA00022490"/>
    </source>
</evidence>
<dbReference type="Gene3D" id="1.20.58.530">
    <property type="match status" value="1"/>
</dbReference>
<dbReference type="InterPro" id="IPR001609">
    <property type="entry name" value="Myosin_head_motor_dom-like"/>
</dbReference>
<dbReference type="SUPFAM" id="SSF52540">
    <property type="entry name" value="P-loop containing nucleoside triphosphate hydrolases"/>
    <property type="match status" value="1"/>
</dbReference>
<keyword evidence="4" id="KW-0677">Repeat</keyword>
<evidence type="ECO:0000256" key="6">
    <source>
        <dbReference type="ARBA" id="ARBA00023273"/>
    </source>
</evidence>
<keyword evidence="5" id="KW-0206">Cytoskeleton</keyword>
<keyword evidence="6" id="KW-0966">Cell projection</keyword>
<evidence type="ECO:0000256" key="4">
    <source>
        <dbReference type="ARBA" id="ARBA00022737"/>
    </source>
</evidence>
<dbReference type="PROSITE" id="PS51456">
    <property type="entry name" value="MYOSIN_MOTOR"/>
    <property type="match status" value="1"/>
</dbReference>
<accession>A0ABN9KTV9</accession>
<sequence>MLVFAADFQGQFGVQPEDLMSCLTCTTSLTRGEAIRRLHNKQQAEDARDSIARVVYSRLFGWIVTKVNDLLAGGVIAGSQVHEIGILDIFGFENFVVNRFEQLCINLANEQLQNFFNHVRDGLQTLMQ</sequence>
<keyword evidence="7" id="KW-0505">Motor protein</keyword>
<evidence type="ECO:0000313" key="9">
    <source>
        <dbReference type="EMBL" id="CAJ0918657.1"/>
    </source>
</evidence>
<gene>
    <name evidence="9" type="ORF">RIMI_LOCUS849144</name>
</gene>
<evidence type="ECO:0000256" key="5">
    <source>
        <dbReference type="ARBA" id="ARBA00023212"/>
    </source>
</evidence>
<comment type="caution">
    <text evidence="9">The sequence shown here is derived from an EMBL/GenBank/DDBJ whole genome shotgun (WGS) entry which is preliminary data.</text>
</comment>
<dbReference type="PANTHER" id="PTHR46256:SF5">
    <property type="entry name" value="MYOSIN-IIIB-LIKE"/>
    <property type="match status" value="1"/>
</dbReference>
<name>A0ABN9KTV9_9NEOB</name>
<feature type="domain" description="Myosin motor" evidence="8">
    <location>
        <begin position="1"/>
        <end position="128"/>
    </location>
</feature>
<evidence type="ECO:0000259" key="8">
    <source>
        <dbReference type="PROSITE" id="PS51456"/>
    </source>
</evidence>
<dbReference type="InterPro" id="IPR027417">
    <property type="entry name" value="P-loop_NTPase"/>
</dbReference>
<comment type="caution">
    <text evidence="7">Lacks conserved residue(s) required for the propagation of feature annotation.</text>
</comment>
<proteinExistence type="inferred from homology"/>
<reference evidence="9" key="1">
    <citation type="submission" date="2023-07" db="EMBL/GenBank/DDBJ databases">
        <authorList>
            <person name="Stuckert A."/>
        </authorList>
    </citation>
    <scope>NUCLEOTIDE SEQUENCE</scope>
</reference>
<keyword evidence="10" id="KW-1185">Reference proteome</keyword>
<evidence type="ECO:0000256" key="2">
    <source>
        <dbReference type="ARBA" id="ARBA00004316"/>
    </source>
</evidence>
<protein>
    <recommendedName>
        <fullName evidence="8">Myosin motor domain-containing protein</fullName>
    </recommendedName>
</protein>
<organism evidence="9 10">
    <name type="scientific">Ranitomeya imitator</name>
    <name type="common">mimic poison frog</name>
    <dbReference type="NCBI Taxonomy" id="111125"/>
    <lineage>
        <taxon>Eukaryota</taxon>
        <taxon>Metazoa</taxon>
        <taxon>Chordata</taxon>
        <taxon>Craniata</taxon>
        <taxon>Vertebrata</taxon>
        <taxon>Euteleostomi</taxon>
        <taxon>Amphibia</taxon>
        <taxon>Batrachia</taxon>
        <taxon>Anura</taxon>
        <taxon>Neobatrachia</taxon>
        <taxon>Hyloidea</taxon>
        <taxon>Dendrobatidae</taxon>
        <taxon>Dendrobatinae</taxon>
        <taxon>Ranitomeya</taxon>
    </lineage>
</organism>
<keyword evidence="7" id="KW-0518">Myosin</keyword>
<comment type="similarity">
    <text evidence="7">Belongs to the TRAFAC class myosin-kinesin ATPase superfamily. Myosin family.</text>
</comment>
<dbReference type="PANTHER" id="PTHR46256">
    <property type="entry name" value="AGAP011099-PA"/>
    <property type="match status" value="1"/>
</dbReference>
<keyword evidence="7" id="KW-0009">Actin-binding</keyword>
<dbReference type="EMBL" id="CAUEEQ010001072">
    <property type="protein sequence ID" value="CAJ0918657.1"/>
    <property type="molecule type" value="Genomic_DNA"/>
</dbReference>
<comment type="subcellular location">
    <subcellularLocation>
        <location evidence="2">Cell projection</location>
    </subcellularLocation>
    <subcellularLocation>
        <location evidence="1">Cytoplasm</location>
        <location evidence="1">Cytoskeleton</location>
    </subcellularLocation>
</comment>